<evidence type="ECO:0000256" key="7">
    <source>
        <dbReference type="ARBA" id="ARBA00023017"/>
    </source>
</evidence>
<feature type="domain" description="PID" evidence="11">
    <location>
        <begin position="374"/>
        <end position="514"/>
    </location>
</feature>
<dbReference type="Pfam" id="PF05783">
    <property type="entry name" value="DLIC"/>
    <property type="match status" value="1"/>
</dbReference>
<keyword evidence="5" id="KW-0597">Phosphoprotein</keyword>
<dbReference type="InterPro" id="IPR006020">
    <property type="entry name" value="PTB/PI_dom"/>
</dbReference>
<evidence type="ECO:0000256" key="8">
    <source>
        <dbReference type="ARBA" id="ARBA00023175"/>
    </source>
</evidence>
<feature type="region of interest" description="Disordered" evidence="10">
    <location>
        <begin position="614"/>
        <end position="651"/>
    </location>
</feature>
<dbReference type="GO" id="GO:0005737">
    <property type="term" value="C:cytoplasm"/>
    <property type="evidence" value="ECO:0007669"/>
    <property type="project" value="TreeGrafter"/>
</dbReference>
<evidence type="ECO:0000256" key="6">
    <source>
        <dbReference type="ARBA" id="ARBA00022701"/>
    </source>
</evidence>
<proteinExistence type="inferred from homology"/>
<feature type="region of interest" description="Disordered" evidence="10">
    <location>
        <begin position="727"/>
        <end position="801"/>
    </location>
</feature>
<accession>A0A210PQ01</accession>
<feature type="compositionally biased region" description="Polar residues" evidence="10">
    <location>
        <begin position="727"/>
        <end position="758"/>
    </location>
</feature>
<keyword evidence="3" id="KW-0217">Developmental protein</keyword>
<keyword evidence="6" id="KW-0493">Microtubule</keyword>
<dbReference type="Pfam" id="PF00640">
    <property type="entry name" value="PID"/>
    <property type="match status" value="1"/>
</dbReference>
<keyword evidence="8" id="KW-0505">Motor protein</keyword>
<evidence type="ECO:0000256" key="9">
    <source>
        <dbReference type="ARBA" id="ARBA00023212"/>
    </source>
</evidence>
<dbReference type="PANTHER" id="PTHR47368">
    <property type="entry name" value="NUMB"/>
    <property type="match status" value="1"/>
</dbReference>
<keyword evidence="4" id="KW-0963">Cytoplasm</keyword>
<dbReference type="InterPro" id="IPR011993">
    <property type="entry name" value="PH-like_dom_sf"/>
</dbReference>
<comment type="similarity">
    <text evidence="2">Belongs to the dynein light intermediate chain family.</text>
</comment>
<dbReference type="InterPro" id="IPR027417">
    <property type="entry name" value="P-loop_NTPase"/>
</dbReference>
<evidence type="ECO:0000259" key="11">
    <source>
        <dbReference type="PROSITE" id="PS01179"/>
    </source>
</evidence>
<dbReference type="AlphaFoldDB" id="A0A210PQ01"/>
<evidence type="ECO:0000256" key="1">
    <source>
        <dbReference type="ARBA" id="ARBA00004245"/>
    </source>
</evidence>
<dbReference type="SUPFAM" id="SSF52540">
    <property type="entry name" value="P-loop containing nucleoside triphosphate hydrolases"/>
    <property type="match status" value="1"/>
</dbReference>
<keyword evidence="13" id="KW-1185">Reference proteome</keyword>
<dbReference type="Proteomes" id="UP000242188">
    <property type="component" value="Unassembled WGS sequence"/>
</dbReference>
<dbReference type="Gene3D" id="3.40.50.300">
    <property type="entry name" value="P-loop containing nucleotide triphosphate hydrolases"/>
    <property type="match status" value="1"/>
</dbReference>
<protein>
    <submittedName>
        <fullName evidence="12">Protein numb</fullName>
    </submittedName>
</protein>
<evidence type="ECO:0000256" key="10">
    <source>
        <dbReference type="SAM" id="MobiDB-lite"/>
    </source>
</evidence>
<evidence type="ECO:0000256" key="4">
    <source>
        <dbReference type="ARBA" id="ARBA00022490"/>
    </source>
</evidence>
<evidence type="ECO:0000256" key="5">
    <source>
        <dbReference type="ARBA" id="ARBA00022553"/>
    </source>
</evidence>
<dbReference type="InterPro" id="IPR016698">
    <property type="entry name" value="Numb/numb-like"/>
</dbReference>
<dbReference type="OrthoDB" id="10070446at2759"/>
<dbReference type="EMBL" id="NEDP02005562">
    <property type="protein sequence ID" value="OWF38561.1"/>
    <property type="molecule type" value="Genomic_DNA"/>
</dbReference>
<dbReference type="GO" id="GO:0030286">
    <property type="term" value="C:dynein complex"/>
    <property type="evidence" value="ECO:0007669"/>
    <property type="project" value="UniProtKB-KW"/>
</dbReference>
<dbReference type="PANTHER" id="PTHR47368:SF2">
    <property type="entry name" value="PID DOMAIN-CONTAINING PROTEIN"/>
    <property type="match status" value="1"/>
</dbReference>
<gene>
    <name evidence="12" type="ORF">KP79_PYT09911</name>
</gene>
<feature type="region of interest" description="Disordered" evidence="10">
    <location>
        <begin position="827"/>
        <end position="853"/>
    </location>
</feature>
<keyword evidence="9" id="KW-0206">Cytoskeleton</keyword>
<name>A0A210PQ01_MIZYE</name>
<comment type="caution">
    <text evidence="12">The sequence shown here is derived from an EMBL/GenBank/DDBJ whole genome shotgun (WGS) entry which is preliminary data.</text>
</comment>
<comment type="subcellular location">
    <subcellularLocation>
        <location evidence="1">Cytoplasm</location>
        <location evidence="1">Cytoskeleton</location>
    </subcellularLocation>
</comment>
<sequence length="886" mass="98558">MSSDIVYDTGNLLWDLAITQANDKTNENTVSDDSAVFVIGGKGAGKTSIILRFLDRDEASKPTVALEYTFGRKAKGHNIAKDVGHIWELGGGTWLTKLMDVPLNPDTITHTALAIVVDLSKPSEIWYTMESLLAAAKSRIETIIAEMKPDYPNIREQLKKEAWKRVGEDHMDSTMMDPFLIPLIIIGGKYDIFQDFDSEKRKVICKTLRFVAHVHGASLQFFSIKQEQQVNKMRALISHHLFETSLSKTLQTEHNKPIQVAAGHDSLQQIGTPPLSDKDVGRINAKNPMQLWKHAYTAKFPQEDVTNPAMVEDPAKDPQYKEAAIDSLRSQKDEITMETIKRRLSFRKKKPHVPECSKPHQWQEDEKKVRDGTCSFQVRYLGCLEVFESRGMQVCEEAVKTLKAQCRGKYQRAILYVSGDALRVVDEISKSMIVDQTIEKVSFCAPDRNHEKGFAYICRDGTTRRWMCHGFLAVKESRFFKARHRNRRSGERLSHAVGCAFAICLERKQKRDKEVTTSVTVTYSQDRTSFTRMGSFRQTSLTERITDPQSAIIAEPVPVKKVDNPFAVQRPRATPNMIQRQGSFRGFENLQAESSPFKRSVSLRLNDLPSTLQRQNAVYDTSPPKSSNTGINGPIQEMSPTKEEEDSISQMCQQLTRGLSALTTEDPFAAAPSSSFQNQQAPQPPQASNARHQANTIPSAAAAGQQSFTMAGHAPAMFAQQTGVPVQQTNPWASQPNPAASRVPNQTADLWPPTSTNPFAGAPVVNGVPSASSRFPQPPPRTLNQTHPHFQHTRSHSIDTGELSAGHNWAMQHHQQKPTLLEMSGNQRSFQQNGSPWSNSGAMAATSSSTQGGKDVVDPFDVAWAAKASGKQHNPFASSNPKAFEV</sequence>
<evidence type="ECO:0000256" key="2">
    <source>
        <dbReference type="ARBA" id="ARBA00006831"/>
    </source>
</evidence>
<keyword evidence="7" id="KW-0243">Dynein</keyword>
<evidence type="ECO:0000256" key="3">
    <source>
        <dbReference type="ARBA" id="ARBA00022473"/>
    </source>
</evidence>
<feature type="compositionally biased region" description="Polar residues" evidence="10">
    <location>
        <begin position="827"/>
        <end position="852"/>
    </location>
</feature>
<organism evidence="12 13">
    <name type="scientific">Mizuhopecten yessoensis</name>
    <name type="common">Japanese scallop</name>
    <name type="synonym">Patinopecten yessoensis</name>
    <dbReference type="NCBI Taxonomy" id="6573"/>
    <lineage>
        <taxon>Eukaryota</taxon>
        <taxon>Metazoa</taxon>
        <taxon>Spiralia</taxon>
        <taxon>Lophotrochozoa</taxon>
        <taxon>Mollusca</taxon>
        <taxon>Bivalvia</taxon>
        <taxon>Autobranchia</taxon>
        <taxon>Pteriomorphia</taxon>
        <taxon>Pectinida</taxon>
        <taxon>Pectinoidea</taxon>
        <taxon>Pectinidae</taxon>
        <taxon>Mizuhopecten</taxon>
    </lineage>
</organism>
<dbReference type="CDD" id="cd01268">
    <property type="entry name" value="PTB_Numb"/>
    <property type="match status" value="1"/>
</dbReference>
<dbReference type="InterPro" id="IPR022780">
    <property type="entry name" value="Dynein_light_int_chain"/>
</dbReference>
<evidence type="ECO:0000313" key="13">
    <source>
        <dbReference type="Proteomes" id="UP000242188"/>
    </source>
</evidence>
<dbReference type="SUPFAM" id="SSF50729">
    <property type="entry name" value="PH domain-like"/>
    <property type="match status" value="1"/>
</dbReference>
<dbReference type="GO" id="GO:0005874">
    <property type="term" value="C:microtubule"/>
    <property type="evidence" value="ECO:0007669"/>
    <property type="project" value="UniProtKB-KW"/>
</dbReference>
<feature type="compositionally biased region" description="Polar residues" evidence="10">
    <location>
        <begin position="614"/>
        <end position="631"/>
    </location>
</feature>
<reference evidence="12 13" key="1">
    <citation type="journal article" date="2017" name="Nat. Ecol. Evol.">
        <title>Scallop genome provides insights into evolution of bilaterian karyotype and development.</title>
        <authorList>
            <person name="Wang S."/>
            <person name="Zhang J."/>
            <person name="Jiao W."/>
            <person name="Li J."/>
            <person name="Xun X."/>
            <person name="Sun Y."/>
            <person name="Guo X."/>
            <person name="Huan P."/>
            <person name="Dong B."/>
            <person name="Zhang L."/>
            <person name="Hu X."/>
            <person name="Sun X."/>
            <person name="Wang J."/>
            <person name="Zhao C."/>
            <person name="Wang Y."/>
            <person name="Wang D."/>
            <person name="Huang X."/>
            <person name="Wang R."/>
            <person name="Lv J."/>
            <person name="Li Y."/>
            <person name="Zhang Z."/>
            <person name="Liu B."/>
            <person name="Lu W."/>
            <person name="Hui Y."/>
            <person name="Liang J."/>
            <person name="Zhou Z."/>
            <person name="Hou R."/>
            <person name="Li X."/>
            <person name="Liu Y."/>
            <person name="Li H."/>
            <person name="Ning X."/>
            <person name="Lin Y."/>
            <person name="Zhao L."/>
            <person name="Xing Q."/>
            <person name="Dou J."/>
            <person name="Li Y."/>
            <person name="Mao J."/>
            <person name="Guo H."/>
            <person name="Dou H."/>
            <person name="Li T."/>
            <person name="Mu C."/>
            <person name="Jiang W."/>
            <person name="Fu Q."/>
            <person name="Fu X."/>
            <person name="Miao Y."/>
            <person name="Liu J."/>
            <person name="Yu Q."/>
            <person name="Li R."/>
            <person name="Liao H."/>
            <person name="Li X."/>
            <person name="Kong Y."/>
            <person name="Jiang Z."/>
            <person name="Chourrout D."/>
            <person name="Li R."/>
            <person name="Bao Z."/>
        </authorList>
    </citation>
    <scope>NUCLEOTIDE SEQUENCE [LARGE SCALE GENOMIC DNA]</scope>
    <source>
        <strain evidence="12 13">PY_sf001</strain>
    </source>
</reference>
<evidence type="ECO:0000313" key="12">
    <source>
        <dbReference type="EMBL" id="OWF38561.1"/>
    </source>
</evidence>
<dbReference type="STRING" id="6573.A0A210PQ01"/>
<dbReference type="Gene3D" id="2.30.29.30">
    <property type="entry name" value="Pleckstrin-homology domain (PH domain)/Phosphotyrosine-binding domain (PTB)"/>
    <property type="match status" value="1"/>
</dbReference>
<feature type="compositionally biased region" description="Low complexity" evidence="10">
    <location>
        <begin position="669"/>
        <end position="690"/>
    </location>
</feature>
<feature type="region of interest" description="Disordered" evidence="10">
    <location>
        <begin position="669"/>
        <end position="694"/>
    </location>
</feature>
<dbReference type="SMART" id="SM00462">
    <property type="entry name" value="PTB"/>
    <property type="match status" value="1"/>
</dbReference>
<dbReference type="Pfam" id="PF06311">
    <property type="entry name" value="NumbF"/>
    <property type="match status" value="1"/>
</dbReference>
<dbReference type="InterPro" id="IPR010449">
    <property type="entry name" value="Numb_domain"/>
</dbReference>
<dbReference type="PROSITE" id="PS01179">
    <property type="entry name" value="PID"/>
    <property type="match status" value="1"/>
</dbReference>